<proteinExistence type="predicted"/>
<sequence>MHGSMADLKENGGMINRKVRVSTPLAASAPDLNQRKSLQADMDGRTKQLTLSWSSPCKNLKIIEPQSCVLERIQEDSVYSDTEVTWAVQVLDRIIMLAKQWHIVANPSSYGYNSVRQPISESKSTEEDRQTQQLQIQPYRNHSPLSPKTSEEFPELLQVQDADYFQKRWSLGQATMMHEGSMQETQLDSVKMQTESQSLLERSKAVKTHDMKWARDLKATIQEPEMEPKQWHSKIHVSSKHSLEDIREEFQQFPPQSLEEFELHEDNFHDAQFGRQRDPKTLLKGGTELAFQQYPSPTSFTFEHSPNSVCSEDQLKARTSKRLYIKIPQDQLSLNYYDHVGAVSSCEDPDSKPVLGTELKYPWGAAFKYKDSPTSTLSEDPDEQPHSTEVSDSSEWMELQYPYSSTFVYRDESSDSESLKHDPCEQLKVMKAAAATSGLPSHLPVIHTAGVFHTDLNPRFRRPTKEAQHDLPEQTEIQAESGEPCSPGFAYTDSPVSVLPKESTMDYQRRETAASSPDVDFSDLQLFQHVTNWESWLQRDGDSLDEADLQFLFPSHTQHRDTISSEDVLREDHMSFCSLTPKTQHLQELQNQWLPSSELGGSRGGSKRHQELSKSIEQLARNLSKRHLMDIPWSENTSTDDDEEIFPSVKSWEIQEDEGPKNTPTQHCHQKRQGKKTVSYVTSHHSHLTSFVPSSPKQRSTTALVPCGGRLFSWPGWILTFNASKVRFKDTERRPANMKTSFGGPANRPAQTVKSSVNGSHKSHAAMTVADILRGDLGEEFRFSTVVGVCQQCHK</sequence>
<feature type="region of interest" description="Disordered" evidence="1">
    <location>
        <begin position="736"/>
        <end position="760"/>
    </location>
</feature>
<name>A0ABP0TT26_9BRYO</name>
<reference evidence="2" key="1">
    <citation type="submission" date="2024-02" db="EMBL/GenBank/DDBJ databases">
        <authorList>
            <consortium name="ELIXIR-Norway"/>
            <consortium name="Elixir Norway"/>
        </authorList>
    </citation>
    <scope>NUCLEOTIDE SEQUENCE</scope>
</reference>
<organism evidence="2 3">
    <name type="scientific">Sphagnum troendelagicum</name>
    <dbReference type="NCBI Taxonomy" id="128251"/>
    <lineage>
        <taxon>Eukaryota</taxon>
        <taxon>Viridiplantae</taxon>
        <taxon>Streptophyta</taxon>
        <taxon>Embryophyta</taxon>
        <taxon>Bryophyta</taxon>
        <taxon>Sphagnophytina</taxon>
        <taxon>Sphagnopsida</taxon>
        <taxon>Sphagnales</taxon>
        <taxon>Sphagnaceae</taxon>
        <taxon>Sphagnum</taxon>
    </lineage>
</organism>
<evidence type="ECO:0000313" key="2">
    <source>
        <dbReference type="EMBL" id="CAK9204286.1"/>
    </source>
</evidence>
<protein>
    <submittedName>
        <fullName evidence="2">Uncharacterized protein</fullName>
    </submittedName>
</protein>
<feature type="region of interest" description="Disordered" evidence="1">
    <location>
        <begin position="465"/>
        <end position="491"/>
    </location>
</feature>
<feature type="region of interest" description="Disordered" evidence="1">
    <location>
        <begin position="372"/>
        <end position="395"/>
    </location>
</feature>
<feature type="region of interest" description="Disordered" evidence="1">
    <location>
        <begin position="115"/>
        <end position="149"/>
    </location>
</feature>
<dbReference type="EMBL" id="OZ019906">
    <property type="protein sequence ID" value="CAK9204286.1"/>
    <property type="molecule type" value="Genomic_DNA"/>
</dbReference>
<feature type="compositionally biased region" description="Polar residues" evidence="1">
    <location>
        <begin position="749"/>
        <end position="760"/>
    </location>
</feature>
<accession>A0ABP0TT26</accession>
<dbReference type="Proteomes" id="UP001497512">
    <property type="component" value="Chromosome 14"/>
</dbReference>
<evidence type="ECO:0000256" key="1">
    <source>
        <dbReference type="SAM" id="MobiDB-lite"/>
    </source>
</evidence>
<evidence type="ECO:0000313" key="3">
    <source>
        <dbReference type="Proteomes" id="UP001497512"/>
    </source>
</evidence>
<feature type="compositionally biased region" description="Polar residues" evidence="1">
    <location>
        <begin position="131"/>
        <end position="148"/>
    </location>
</feature>
<gene>
    <name evidence="2" type="ORF">CSSPTR1EN2_LOCUS7310</name>
</gene>
<keyword evidence="3" id="KW-1185">Reference proteome</keyword>